<dbReference type="PANTHER" id="PTHR43477">
    <property type="entry name" value="DIHYDROANTICAPSIN 7-DEHYDROGENASE"/>
    <property type="match status" value="1"/>
</dbReference>
<dbReference type="EMBL" id="CP073078">
    <property type="protein sequence ID" value="QUD87555.1"/>
    <property type="molecule type" value="Genomic_DNA"/>
</dbReference>
<keyword evidence="4" id="KW-1185">Reference proteome</keyword>
<dbReference type="SUPFAM" id="SSF51735">
    <property type="entry name" value="NAD(P)-binding Rossmann-fold domains"/>
    <property type="match status" value="1"/>
</dbReference>
<dbReference type="InterPro" id="IPR051122">
    <property type="entry name" value="SDR_DHRS6-like"/>
</dbReference>
<evidence type="ECO:0000256" key="2">
    <source>
        <dbReference type="ARBA" id="ARBA00023002"/>
    </source>
</evidence>
<dbReference type="Gene3D" id="3.40.50.720">
    <property type="entry name" value="NAD(P)-binding Rossmann-like Domain"/>
    <property type="match status" value="1"/>
</dbReference>
<dbReference type="InterPro" id="IPR036291">
    <property type="entry name" value="NAD(P)-bd_dom_sf"/>
</dbReference>
<proteinExistence type="inferred from homology"/>
<dbReference type="Pfam" id="PF13561">
    <property type="entry name" value="adh_short_C2"/>
    <property type="match status" value="1"/>
</dbReference>
<dbReference type="PRINTS" id="PR00081">
    <property type="entry name" value="GDHRDH"/>
</dbReference>
<reference evidence="3" key="1">
    <citation type="submission" date="2021-04" db="EMBL/GenBank/DDBJ databases">
        <title>The complete genome sequence of Caulobacter sp. S6.</title>
        <authorList>
            <person name="Tang Y."/>
            <person name="Ouyang W."/>
            <person name="Liu Q."/>
            <person name="Huang B."/>
            <person name="Guo Z."/>
            <person name="Lei P."/>
        </authorList>
    </citation>
    <scope>NUCLEOTIDE SEQUENCE</scope>
    <source>
        <strain evidence="3">S6</strain>
    </source>
</reference>
<name>A0A975IUA7_9CAUL</name>
<evidence type="ECO:0000313" key="4">
    <source>
        <dbReference type="Proteomes" id="UP000676409"/>
    </source>
</evidence>
<dbReference type="Proteomes" id="UP000676409">
    <property type="component" value="Chromosome"/>
</dbReference>
<sequence>MAKLDGAKVVVIGGASGVGFAVAAAALEAGAQVVVGSSQAPRIEAAAEKLGRGAKGQTVDVKDEASVAAFFDAAGPFDHLVFTAGDWGHMFGPTRDLDVEASKARMEVRFWGAARAAKHATRQISKDGSITLTGGMLAHRPMPGAPLVTASAQTTEGLALGLARDLAPIRVNAVCLGLIMSEQVQTMGEATIKGFTANLPLPRAGTVDEAAEAYLYLMRATYVTGQIVRVDGGGSLV</sequence>
<evidence type="ECO:0000256" key="1">
    <source>
        <dbReference type="ARBA" id="ARBA00006484"/>
    </source>
</evidence>
<accession>A0A975IUA7</accession>
<keyword evidence="2" id="KW-0560">Oxidoreductase</keyword>
<gene>
    <name evidence="3" type="ORF">KCG34_21280</name>
</gene>
<organism evidence="3 4">
    <name type="scientific">Phenylobacterium montanum</name>
    <dbReference type="NCBI Taxonomy" id="2823693"/>
    <lineage>
        <taxon>Bacteria</taxon>
        <taxon>Pseudomonadati</taxon>
        <taxon>Pseudomonadota</taxon>
        <taxon>Alphaproteobacteria</taxon>
        <taxon>Caulobacterales</taxon>
        <taxon>Caulobacteraceae</taxon>
        <taxon>Phenylobacterium</taxon>
    </lineage>
</organism>
<comment type="similarity">
    <text evidence="1">Belongs to the short-chain dehydrogenases/reductases (SDR) family.</text>
</comment>
<dbReference type="GO" id="GO:0016491">
    <property type="term" value="F:oxidoreductase activity"/>
    <property type="evidence" value="ECO:0007669"/>
    <property type="project" value="UniProtKB-KW"/>
</dbReference>
<dbReference type="AlphaFoldDB" id="A0A975IUA7"/>
<dbReference type="KEGG" id="caul:KCG34_21280"/>
<dbReference type="RefSeq" id="WP_211937607.1">
    <property type="nucleotide sequence ID" value="NZ_CP073078.1"/>
</dbReference>
<evidence type="ECO:0000313" key="3">
    <source>
        <dbReference type="EMBL" id="QUD87555.1"/>
    </source>
</evidence>
<protein>
    <submittedName>
        <fullName evidence="3">SDR family oxidoreductase</fullName>
    </submittedName>
</protein>
<dbReference type="InterPro" id="IPR002347">
    <property type="entry name" value="SDR_fam"/>
</dbReference>
<dbReference type="PANTHER" id="PTHR43477:SF1">
    <property type="entry name" value="DIHYDROANTICAPSIN 7-DEHYDROGENASE"/>
    <property type="match status" value="1"/>
</dbReference>